<dbReference type="InterPro" id="IPR036116">
    <property type="entry name" value="FN3_sf"/>
</dbReference>
<name>A0AB33ITK0_9BACT</name>
<dbReference type="Pfam" id="PF00041">
    <property type="entry name" value="fn3"/>
    <property type="match status" value="1"/>
</dbReference>
<dbReference type="PROSITE" id="PS50853">
    <property type="entry name" value="FN3"/>
    <property type="match status" value="1"/>
</dbReference>
<dbReference type="Pfam" id="PF25275">
    <property type="entry name" value="Golvesin_C"/>
    <property type="match status" value="1"/>
</dbReference>
<dbReference type="SMART" id="SM00060">
    <property type="entry name" value="FN3"/>
    <property type="match status" value="1"/>
</dbReference>
<protein>
    <submittedName>
        <fullName evidence="2">Xanthan lyase</fullName>
    </submittedName>
</protein>
<proteinExistence type="predicted"/>
<organism evidence="2">
    <name type="scientific">Prevotella sp. GTC17254</name>
    <dbReference type="NCBI Taxonomy" id="3236794"/>
    <lineage>
        <taxon>Bacteria</taxon>
        <taxon>Pseudomonadati</taxon>
        <taxon>Bacteroidota</taxon>
        <taxon>Bacteroidia</taxon>
        <taxon>Bacteroidales</taxon>
        <taxon>Prevotellaceae</taxon>
        <taxon>Prevotella</taxon>
    </lineage>
</organism>
<feature type="domain" description="Fibronectin type-III" evidence="1">
    <location>
        <begin position="591"/>
        <end position="684"/>
    </location>
</feature>
<dbReference type="SUPFAM" id="SSF49265">
    <property type="entry name" value="Fibronectin type III"/>
    <property type="match status" value="1"/>
</dbReference>
<dbReference type="EMBL" id="AP035786">
    <property type="protein sequence ID" value="BFO73000.1"/>
    <property type="molecule type" value="Genomic_DNA"/>
</dbReference>
<dbReference type="Gene3D" id="2.60.40.10">
    <property type="entry name" value="Immunoglobulins"/>
    <property type="match status" value="1"/>
</dbReference>
<evidence type="ECO:0000313" key="2">
    <source>
        <dbReference type="EMBL" id="BFO73000.1"/>
    </source>
</evidence>
<dbReference type="InterPro" id="IPR013783">
    <property type="entry name" value="Ig-like_fold"/>
</dbReference>
<keyword evidence="2" id="KW-0456">Lyase</keyword>
<dbReference type="CDD" id="cd00063">
    <property type="entry name" value="FN3"/>
    <property type="match status" value="1"/>
</dbReference>
<dbReference type="InterPro" id="IPR033803">
    <property type="entry name" value="CBD-like_Golvesin-Xly"/>
</dbReference>
<reference evidence="2" key="1">
    <citation type="submission" date="2024-07" db="EMBL/GenBank/DDBJ databases">
        <title>Complete genome sequence of Prevotella sp. YM-2024 GTC17254.</title>
        <authorList>
            <person name="Hayashi M."/>
            <person name="Muto Y."/>
            <person name="Tanaka K."/>
            <person name="Niwa H."/>
        </authorList>
    </citation>
    <scope>NUCLEOTIDE SEQUENCE</scope>
    <source>
        <strain evidence="2">GTC17254</strain>
    </source>
</reference>
<dbReference type="GO" id="GO:0016829">
    <property type="term" value="F:lyase activity"/>
    <property type="evidence" value="ECO:0007669"/>
    <property type="project" value="UniProtKB-KW"/>
</dbReference>
<accession>A0AB33ITK0</accession>
<evidence type="ECO:0000259" key="1">
    <source>
        <dbReference type="PROSITE" id="PS50853"/>
    </source>
</evidence>
<dbReference type="Gene3D" id="3.40.630.40">
    <property type="entry name" value="Zn-dependent exopeptidases"/>
    <property type="match status" value="1"/>
</dbReference>
<gene>
    <name evidence="2" type="ORF">GTC17254_05970</name>
</gene>
<sequence>MNKKIVLLTACCMLFFGGYSQETTQLNMSINNRLYGYFGDIASYDNNKNYVSTISVDYQTKSVIVTLRNIYAQLDVTPKQVDKTYKLIKKELPRSLKDYTLRILVNNMPIEYLPKGSKVSDKDSRNMWGHITYDGTPWVLDVTKPSEPYHGLYNRHISVWASHGRYFNNEKQQWEWQRPNLFGTTEDLFTQTIVVPYLIPMLQNAGAVVFTPRERDWQTREYVVDNDDVNPGIRYLEVNVKHDWETAPGKGFASRVGFYADGENPFVAGTAKMAKATKSKKHFSLLSYQPQIQESGKYAVYVSYKTLPNSVPDAQYIVYHQGGKTVFHVNQTMGGGTWVYLGTFDFDAGCTEKNRVVLTNQSEKRGVVTSDAVRFGGGMGNILRGSSISGLPRTLEGARYYAQWAGTPYSIYSSKNGQDDYSDDINVRSYMTNWLAGGSCYVPTREGLNVPIELSLAVHSDAGFEPDGKSLTGSLAVCTTNFNDGKLSSGVSRLFSKDFAKSLLNGLSKDLSAAIGSRWAIRYLWDRNYSETRNPEVPSAILEMLSHQSFPDMILGQDPLFKFTLARSVYKTILRFINDNHGCPSIVQPLAPQHFNIRILDATHVRLSWSPATDPLEPTATPTSFNVYQAVEGHGFDNGTSVKTNSCVIEVVPGVQYNFKVTAVNSGGESFSTPVLSGLIAGPDKKTILVVDHFDRLSAPSVIDDGIRQGFDLKDDPGVQRGLYAGWNGLQHDFDRSMMGKEGPGGLGYGGNELAGHFVAGNNFNHVVAHAASIAMAHRYNIVSTTASAVESGMVNLSDYDIVDLVNGLQKHTSHALKDYKIFSPKWQQLLTAFTQKPHVGLIVSGSYIGSDSRSMTDSLFLSRVLKLQYERSNTESGDSVVSGLNNRMEIYRTMNPIHYAATSTDVLLPAPGSSFSAMLYGDGTSASVAYKGPDYHCITLGFPFECIKSKTQQGLIMQGLLQFVDKNLK</sequence>
<dbReference type="InterPro" id="IPR003961">
    <property type="entry name" value="FN3_dom"/>
</dbReference>
<dbReference type="AlphaFoldDB" id="A0AB33ITK0"/>